<dbReference type="EMBL" id="CP009288">
    <property type="protein sequence ID" value="AIQ11945.1"/>
    <property type="molecule type" value="Genomic_DNA"/>
</dbReference>
<dbReference type="KEGG" id="pdu:PDUR_08350"/>
<gene>
    <name evidence="1" type="ORF">PDUR_08350</name>
</gene>
<organism evidence="1 2">
    <name type="scientific">Paenibacillus durus</name>
    <name type="common">Paenibacillus azotofixans</name>
    <dbReference type="NCBI Taxonomy" id="44251"/>
    <lineage>
        <taxon>Bacteria</taxon>
        <taxon>Bacillati</taxon>
        <taxon>Bacillota</taxon>
        <taxon>Bacilli</taxon>
        <taxon>Bacillales</taxon>
        <taxon>Paenibacillaceae</taxon>
        <taxon>Paenibacillus</taxon>
    </lineage>
</organism>
<reference evidence="1 2" key="1">
    <citation type="submission" date="2014-08" db="EMBL/GenBank/DDBJ databases">
        <title>Comparative genomics of the Paenibacillus odorifer group.</title>
        <authorList>
            <person name="den Bakker H.C."/>
            <person name="Tsai Y.-C."/>
            <person name="Martin N."/>
            <person name="Korlach J."/>
            <person name="Wiedmann M."/>
        </authorList>
    </citation>
    <scope>NUCLEOTIDE SEQUENCE [LARGE SCALE GENOMIC DNA]</scope>
    <source>
        <strain evidence="1 2">DSM 1735</strain>
    </source>
</reference>
<sequence length="78" mass="8969">MVSKPVFCFIDRFEGDLAIIEVKGATQDIPRSRLPRSVKPGDAVIMDGLKVRLDRKRKAAREKEIYDLMYDVWEDLTG</sequence>
<proteinExistence type="predicted"/>
<dbReference type="AlphaFoldDB" id="A0A089HMM7"/>
<dbReference type="Proteomes" id="UP000029409">
    <property type="component" value="Chromosome"/>
</dbReference>
<evidence type="ECO:0000313" key="2">
    <source>
        <dbReference type="Proteomes" id="UP000029409"/>
    </source>
</evidence>
<dbReference type="InterPro" id="IPR021377">
    <property type="entry name" value="DUF3006"/>
</dbReference>
<dbReference type="Pfam" id="PF11213">
    <property type="entry name" value="DUF3006"/>
    <property type="match status" value="1"/>
</dbReference>
<dbReference type="STRING" id="44251.PDUR_08350"/>
<name>A0A089HMM7_PAEDU</name>
<accession>A0A089HMM7</accession>
<protein>
    <submittedName>
        <fullName evidence="1">Uncharacterized protein</fullName>
    </submittedName>
</protein>
<keyword evidence="2" id="KW-1185">Reference proteome</keyword>
<evidence type="ECO:0000313" key="1">
    <source>
        <dbReference type="EMBL" id="AIQ11945.1"/>
    </source>
</evidence>